<sequence length="93" mass="10174">MYPLPTTSQRLVAGNSTETLLNPQPIQVNKPPMPVLNNVWVNKNGSTNGFGAYIAYMPTEKTGIVILANKNYPNIERVKAAYTILAKTPTANQ</sequence>
<keyword evidence="3" id="KW-1185">Reference proteome</keyword>
<evidence type="ECO:0000313" key="3">
    <source>
        <dbReference type="Proteomes" id="UP000016761"/>
    </source>
</evidence>
<dbReference type="GO" id="GO:0008800">
    <property type="term" value="F:beta-lactamase activity"/>
    <property type="evidence" value="ECO:0007669"/>
    <property type="project" value="UniProtKB-EC"/>
</dbReference>
<accession>U4T905</accession>
<comment type="caution">
    <text evidence="2">The sequence shown here is derived from an EMBL/GenBank/DDBJ whole genome shotgun (WGS) entry which is preliminary data.</text>
</comment>
<dbReference type="STRING" id="1354303.M917_1927"/>
<evidence type="ECO:0000313" key="2">
    <source>
        <dbReference type="EMBL" id="ERL55194.1"/>
    </source>
</evidence>
<reference evidence="2 3" key="1">
    <citation type="journal article" date="2013" name="Genome Announc.">
        <title>Draft Genome Sequence of Psychrobacter aquaticus Strain CMS 56T, Isolated from a Cyanobacterial Mat Sample Collected from Water Bodies in the McMurdo Dry Valley Region of Antarctica.</title>
        <authorList>
            <person name="Reddy G.S."/>
            <person name="Ara S."/>
            <person name="Singh A."/>
            <person name="Kumar Pinnaka A."/>
            <person name="Shivaji S."/>
        </authorList>
    </citation>
    <scope>NUCLEOTIDE SEQUENCE [LARGE SCALE GENOMIC DNA]</scope>
    <source>
        <strain evidence="2 3">CMS 56</strain>
    </source>
</reference>
<feature type="domain" description="Beta-lactamase-related" evidence="1">
    <location>
        <begin position="24"/>
        <end position="85"/>
    </location>
</feature>
<gene>
    <name evidence="2" type="ORF">M917_1927</name>
</gene>
<keyword evidence="2" id="KW-0378">Hydrolase</keyword>
<dbReference type="AlphaFoldDB" id="U4T905"/>
<name>U4T905_9GAMM</name>
<dbReference type="SUPFAM" id="SSF56601">
    <property type="entry name" value="beta-lactamase/transpeptidase-like"/>
    <property type="match status" value="1"/>
</dbReference>
<dbReference type="InterPro" id="IPR012338">
    <property type="entry name" value="Beta-lactam/transpept-like"/>
</dbReference>
<dbReference type="Proteomes" id="UP000016761">
    <property type="component" value="Unassembled WGS sequence"/>
</dbReference>
<dbReference type="Pfam" id="PF00144">
    <property type="entry name" value="Beta-lactamase"/>
    <property type="match status" value="1"/>
</dbReference>
<evidence type="ECO:0000259" key="1">
    <source>
        <dbReference type="Pfam" id="PF00144"/>
    </source>
</evidence>
<dbReference type="EC" id="3.5.2.6" evidence="2"/>
<organism evidence="2 3">
    <name type="scientific">Psychrobacter aquaticus CMS 56</name>
    <dbReference type="NCBI Taxonomy" id="1354303"/>
    <lineage>
        <taxon>Bacteria</taxon>
        <taxon>Pseudomonadati</taxon>
        <taxon>Pseudomonadota</taxon>
        <taxon>Gammaproteobacteria</taxon>
        <taxon>Moraxellales</taxon>
        <taxon>Moraxellaceae</taxon>
        <taxon>Psychrobacter</taxon>
    </lineage>
</organism>
<dbReference type="EMBL" id="AUSW01000033">
    <property type="protein sequence ID" value="ERL55194.1"/>
    <property type="molecule type" value="Genomic_DNA"/>
</dbReference>
<dbReference type="PATRIC" id="fig|1354303.4.peg.1892"/>
<proteinExistence type="predicted"/>
<protein>
    <submittedName>
        <fullName evidence="2">Beta-lactamase</fullName>
        <ecNumber evidence="2">3.5.2.6</ecNumber>
    </submittedName>
</protein>
<dbReference type="InterPro" id="IPR001466">
    <property type="entry name" value="Beta-lactam-related"/>
</dbReference>
<dbReference type="eggNOG" id="COG1680">
    <property type="taxonomic scope" value="Bacteria"/>
</dbReference>
<dbReference type="Gene3D" id="3.40.710.10">
    <property type="entry name" value="DD-peptidase/beta-lactamase superfamily"/>
    <property type="match status" value="1"/>
</dbReference>